<sequence length="133" mass="14424">MSTTEAKAKTFVAAEIAKHNTRNDIWIVINNDVYDVTGFLEEHPGGEEVILEYAGKDATEAFEDIGHSEDARDLLKGLMIGRLEGDAPKDAQQTGAGADADHVHLRQKQNSSSWGLLVPLALAVAVVAYKMYA</sequence>
<dbReference type="EMBL" id="JANBUJ010000362">
    <property type="protein sequence ID" value="KAJ2772498.1"/>
    <property type="molecule type" value="Genomic_DNA"/>
</dbReference>
<reference evidence="1" key="1">
    <citation type="submission" date="2022-07" db="EMBL/GenBank/DDBJ databases">
        <title>Phylogenomic reconstructions and comparative analyses of Kickxellomycotina fungi.</title>
        <authorList>
            <person name="Reynolds N.K."/>
            <person name="Stajich J.E."/>
            <person name="Barry K."/>
            <person name="Grigoriev I.V."/>
            <person name="Crous P."/>
            <person name="Smith M.E."/>
        </authorList>
    </citation>
    <scope>NUCLEOTIDE SEQUENCE</scope>
    <source>
        <strain evidence="1">CBS 109366</strain>
    </source>
</reference>
<dbReference type="Proteomes" id="UP001140234">
    <property type="component" value="Unassembled WGS sequence"/>
</dbReference>
<proteinExistence type="predicted"/>
<protein>
    <submittedName>
        <fullName evidence="1">Cytochrome b5</fullName>
    </submittedName>
</protein>
<keyword evidence="2" id="KW-1185">Reference proteome</keyword>
<comment type="caution">
    <text evidence="1">The sequence shown here is derived from an EMBL/GenBank/DDBJ whole genome shotgun (WGS) entry which is preliminary data.</text>
</comment>
<gene>
    <name evidence="1" type="primary">CYB5</name>
    <name evidence="1" type="ORF">IWQ57_001740</name>
</gene>
<evidence type="ECO:0000313" key="1">
    <source>
        <dbReference type="EMBL" id="KAJ2772498.1"/>
    </source>
</evidence>
<evidence type="ECO:0000313" key="2">
    <source>
        <dbReference type="Proteomes" id="UP001140234"/>
    </source>
</evidence>
<organism evidence="1 2">
    <name type="scientific">Coemansia nantahalensis</name>
    <dbReference type="NCBI Taxonomy" id="2789366"/>
    <lineage>
        <taxon>Eukaryota</taxon>
        <taxon>Fungi</taxon>
        <taxon>Fungi incertae sedis</taxon>
        <taxon>Zoopagomycota</taxon>
        <taxon>Kickxellomycotina</taxon>
        <taxon>Kickxellomycetes</taxon>
        <taxon>Kickxellales</taxon>
        <taxon>Kickxellaceae</taxon>
        <taxon>Coemansia</taxon>
    </lineage>
</organism>
<name>A0ACC1K3C3_9FUNG</name>
<accession>A0ACC1K3C3</accession>